<dbReference type="InterPro" id="IPR012854">
    <property type="entry name" value="Cu_amine_oxidase-like_N"/>
</dbReference>
<evidence type="ECO:0000313" key="4">
    <source>
        <dbReference type="Proteomes" id="UP000199476"/>
    </source>
</evidence>
<sequence>MKLSSYLSKLRLHNFFKSQPQAPFKFCLIVGLSFILLMLSVLPAGVSAEDFGPEIYYQDDNVTAELEPVMEESSPLVAARQLADIIGAELTWEESLEIVDLERDDFLVRLMMGSGYIQANDSTRLSPLEPKILDGTGYVPLMEVMSSFGYQISREIAGDEIESFQIYRPETELEEIFWAADGRQLVFDMDEITPYRVIETEEEGNITIEIDSAALAPDYVDNASDRNFNIRAREDEEENRVRVTISGPEELPYRRDGGVDELAGNLVVDFLPRLTDISWDEEEGISIKSNDHLPEPELQMLENPRRFVVDIPDMMNSSIDLEIEDNPYIENVRKSQFKNDPPTVRVVFDLKDEAHLSHERVEDEQKFVFQPVSRVESGRVHDLEILEDGFSFITDEDIEPEIFATGNPTRLVVSMFNTDPGENFPEEHYPEGEMISEIHTTIHESNTTRLVAEFEEKVGYNWSSEEIEEGGYLHRIEFADVLEKLDLSEQPGSFGFDIELSSEMSYEVKEYENPRRLAVDIPGLSEGEEEIELPEPKGFVEDIRMGRYDGEEGDTLRIVLELNEFYGYQVMSPEETDRISLALNRDVEDRQENLVVIDPGHGGFDPGAVASSGLEEKEVALAISKYMNELLQEEGYDVIMTRRGDQFLGLYERVEMANNSNASLFVSVHSNAAPRSAVSGLETYYAPGRKADSYDLARQLQSTMAAELPLTDRGVKEDNFTVIRDTEMPSVLLEIGFLSNPDDAELLEQDDFREKAAESAVTGIINYLEGSRNGVE</sequence>
<dbReference type="Gene3D" id="3.30.457.10">
    <property type="entry name" value="Copper amine oxidase-like, N-terminal domain"/>
    <property type="match status" value="1"/>
</dbReference>
<protein>
    <submittedName>
        <fullName evidence="3">N-acetylmuramoyl-L-alanine amidase</fullName>
    </submittedName>
</protein>
<dbReference type="SMART" id="SM00646">
    <property type="entry name" value="Ami_3"/>
    <property type="match status" value="1"/>
</dbReference>
<dbReference type="CDD" id="cd02696">
    <property type="entry name" value="MurNAc-LAA"/>
    <property type="match status" value="1"/>
</dbReference>
<dbReference type="Pfam" id="PF11741">
    <property type="entry name" value="AMIN"/>
    <property type="match status" value="2"/>
</dbReference>
<dbReference type="PANTHER" id="PTHR30404:SF0">
    <property type="entry name" value="N-ACETYLMURAMOYL-L-ALANINE AMIDASE AMIC"/>
    <property type="match status" value="1"/>
</dbReference>
<organism evidence="3 4">
    <name type="scientific">Halarsenatibacter silvermanii</name>
    <dbReference type="NCBI Taxonomy" id="321763"/>
    <lineage>
        <taxon>Bacteria</taxon>
        <taxon>Bacillati</taxon>
        <taxon>Bacillota</taxon>
        <taxon>Clostridia</taxon>
        <taxon>Halanaerobiales</taxon>
        <taxon>Halarsenatibacteraceae</taxon>
        <taxon>Halarsenatibacter</taxon>
    </lineage>
</organism>
<proteinExistence type="predicted"/>
<dbReference type="AlphaFoldDB" id="A0A1G9QJR1"/>
<evidence type="ECO:0000313" key="3">
    <source>
        <dbReference type="EMBL" id="SDM11249.1"/>
    </source>
</evidence>
<dbReference type="InterPro" id="IPR021731">
    <property type="entry name" value="AMIN_dom"/>
</dbReference>
<dbReference type="Proteomes" id="UP000199476">
    <property type="component" value="Unassembled WGS sequence"/>
</dbReference>
<gene>
    <name evidence="3" type="ORF">SAMN04488692_1175</name>
</gene>
<keyword evidence="1" id="KW-0378">Hydrolase</keyword>
<evidence type="ECO:0000259" key="2">
    <source>
        <dbReference type="SMART" id="SM00646"/>
    </source>
</evidence>
<feature type="domain" description="MurNAc-LAA" evidence="2">
    <location>
        <begin position="654"/>
        <end position="765"/>
    </location>
</feature>
<reference evidence="3 4" key="1">
    <citation type="submission" date="2016-10" db="EMBL/GenBank/DDBJ databases">
        <authorList>
            <person name="de Groot N.N."/>
        </authorList>
    </citation>
    <scope>NUCLEOTIDE SEQUENCE [LARGE SCALE GENOMIC DNA]</scope>
    <source>
        <strain evidence="3 4">SLAS-1</strain>
    </source>
</reference>
<dbReference type="InterPro" id="IPR050695">
    <property type="entry name" value="N-acetylmuramoyl_amidase_3"/>
</dbReference>
<dbReference type="InterPro" id="IPR002508">
    <property type="entry name" value="MurNAc-LAA_cat"/>
</dbReference>
<dbReference type="Gene3D" id="2.60.40.3500">
    <property type="match status" value="2"/>
</dbReference>
<name>A0A1G9QJR1_9FIRM</name>
<dbReference type="InterPro" id="IPR036582">
    <property type="entry name" value="Mao_N_sf"/>
</dbReference>
<dbReference type="SUPFAM" id="SSF55383">
    <property type="entry name" value="Copper amine oxidase, domain N"/>
    <property type="match status" value="1"/>
</dbReference>
<dbReference type="SUPFAM" id="SSF53187">
    <property type="entry name" value="Zn-dependent exopeptidases"/>
    <property type="match status" value="1"/>
</dbReference>
<dbReference type="PANTHER" id="PTHR30404">
    <property type="entry name" value="N-ACETYLMURAMOYL-L-ALANINE AMIDASE"/>
    <property type="match status" value="1"/>
</dbReference>
<dbReference type="Pfam" id="PF01520">
    <property type="entry name" value="Amidase_3"/>
    <property type="match status" value="1"/>
</dbReference>
<evidence type="ECO:0000256" key="1">
    <source>
        <dbReference type="ARBA" id="ARBA00022801"/>
    </source>
</evidence>
<accession>A0A1G9QJR1</accession>
<dbReference type="GO" id="GO:0030288">
    <property type="term" value="C:outer membrane-bounded periplasmic space"/>
    <property type="evidence" value="ECO:0007669"/>
    <property type="project" value="TreeGrafter"/>
</dbReference>
<dbReference type="GO" id="GO:0009253">
    <property type="term" value="P:peptidoglycan catabolic process"/>
    <property type="evidence" value="ECO:0007669"/>
    <property type="project" value="InterPro"/>
</dbReference>
<dbReference type="Gene3D" id="3.40.630.40">
    <property type="entry name" value="Zn-dependent exopeptidases"/>
    <property type="match status" value="1"/>
</dbReference>
<keyword evidence="4" id="KW-1185">Reference proteome</keyword>
<dbReference type="Pfam" id="PF07833">
    <property type="entry name" value="Cu_amine_oxidN1"/>
    <property type="match status" value="1"/>
</dbReference>
<dbReference type="GO" id="GO:0008745">
    <property type="term" value="F:N-acetylmuramoyl-L-alanine amidase activity"/>
    <property type="evidence" value="ECO:0007669"/>
    <property type="project" value="InterPro"/>
</dbReference>
<dbReference type="STRING" id="321763.SAMN04488692_1175"/>
<dbReference type="EMBL" id="FNGO01000017">
    <property type="protein sequence ID" value="SDM11249.1"/>
    <property type="molecule type" value="Genomic_DNA"/>
</dbReference>